<name>A0A1G7CNQ8_RHOCA</name>
<dbReference type="InterPro" id="IPR011992">
    <property type="entry name" value="EF-hand-dom_pair"/>
</dbReference>
<evidence type="ECO:0000259" key="2">
    <source>
        <dbReference type="Pfam" id="PF13202"/>
    </source>
</evidence>
<dbReference type="OrthoDB" id="7631435at2"/>
<evidence type="ECO:0000313" key="4">
    <source>
        <dbReference type="Proteomes" id="UP000183812"/>
    </source>
</evidence>
<dbReference type="InterPro" id="IPR002048">
    <property type="entry name" value="EF_hand_dom"/>
</dbReference>
<feature type="domain" description="EF-hand" evidence="2">
    <location>
        <begin position="133"/>
        <end position="151"/>
    </location>
</feature>
<protein>
    <submittedName>
        <fullName evidence="3">EF-hand domain pair</fullName>
    </submittedName>
</protein>
<dbReference type="Gene3D" id="1.10.238.10">
    <property type="entry name" value="EF-hand"/>
    <property type="match status" value="1"/>
</dbReference>
<dbReference type="SUPFAM" id="SSF47473">
    <property type="entry name" value="EF-hand"/>
    <property type="match status" value="1"/>
</dbReference>
<evidence type="ECO:0000313" key="3">
    <source>
        <dbReference type="EMBL" id="SDE41044.1"/>
    </source>
</evidence>
<dbReference type="RefSeq" id="WP_074552549.1">
    <property type="nucleotide sequence ID" value="NZ_CP119563.1"/>
</dbReference>
<dbReference type="GO" id="GO:0005509">
    <property type="term" value="F:calcium ion binding"/>
    <property type="evidence" value="ECO:0007669"/>
    <property type="project" value="InterPro"/>
</dbReference>
<dbReference type="Proteomes" id="UP000183812">
    <property type="component" value="Unassembled WGS sequence"/>
</dbReference>
<accession>A0A1G7CNQ8</accession>
<dbReference type="AlphaFoldDB" id="A0A1G7CNQ8"/>
<dbReference type="InterPro" id="IPR018247">
    <property type="entry name" value="EF_Hand_1_Ca_BS"/>
</dbReference>
<sequence length="181" mass="19066">MKRVLQFATIVALCGATLPAVAQQASDPAVVPGQAFLAQWDLDGDGQVTLAEARSHRADIFVMFDSDGDGGFSAEELAGIDDFKQAQLEAGMGPGHQRPEGMTARPGMGRGMGQGQGMGQGMAGQGFFAPAADQMRALDFDGDGRVTQAEFVAGTERWFARRERTGDGVVTLADFGPRGRN</sequence>
<dbReference type="PROSITE" id="PS00018">
    <property type="entry name" value="EF_HAND_1"/>
    <property type="match status" value="1"/>
</dbReference>
<evidence type="ECO:0000256" key="1">
    <source>
        <dbReference type="SAM" id="SignalP"/>
    </source>
</evidence>
<dbReference type="EMBL" id="FNAY01000001">
    <property type="protein sequence ID" value="SDE41044.1"/>
    <property type="molecule type" value="Genomic_DNA"/>
</dbReference>
<feature type="chain" id="PRO_5010296081" evidence="1">
    <location>
        <begin position="23"/>
        <end position="181"/>
    </location>
</feature>
<gene>
    <name evidence="3" type="ORF">SAMN04244550_00333</name>
</gene>
<feature type="signal peptide" evidence="1">
    <location>
        <begin position="1"/>
        <end position="22"/>
    </location>
</feature>
<dbReference type="Pfam" id="PF13202">
    <property type="entry name" value="EF-hand_5"/>
    <property type="match status" value="2"/>
</dbReference>
<keyword evidence="1" id="KW-0732">Signal</keyword>
<feature type="domain" description="EF-hand" evidence="2">
    <location>
        <begin position="59"/>
        <end position="77"/>
    </location>
</feature>
<proteinExistence type="predicted"/>
<reference evidence="3 4" key="1">
    <citation type="submission" date="2016-10" db="EMBL/GenBank/DDBJ databases">
        <authorList>
            <person name="de Groot N.N."/>
        </authorList>
    </citation>
    <scope>NUCLEOTIDE SEQUENCE [LARGE SCALE GENOMIC DNA]</scope>
    <source>
        <strain evidence="4">DSM 938 / 37b4</strain>
    </source>
</reference>
<organism evidence="3 4">
    <name type="scientific">Rhodobacter capsulatus</name>
    <name type="common">Rhodopseudomonas capsulata</name>
    <dbReference type="NCBI Taxonomy" id="1061"/>
    <lineage>
        <taxon>Bacteria</taxon>
        <taxon>Pseudomonadati</taxon>
        <taxon>Pseudomonadota</taxon>
        <taxon>Alphaproteobacteria</taxon>
        <taxon>Rhodobacterales</taxon>
        <taxon>Rhodobacter group</taxon>
        <taxon>Rhodobacter</taxon>
    </lineage>
</organism>